<dbReference type="Gene3D" id="1.10.390.10">
    <property type="entry name" value="Neutral Protease Domain 2"/>
    <property type="match status" value="1"/>
</dbReference>
<dbReference type="Gene3D" id="2.60.40.3650">
    <property type="match status" value="1"/>
</dbReference>
<sequence>MNYFINFKNPLTHFFSVRLELDHVNSESVLLELPIWRPGRYEAANFAKNIRGFKIENEKGQPLGYTKVNPSTWKVESSNTKSVIISYDYFAFKMDAGNSWYDASHIYINFINCMIYDVSRLNNPCQVSLNVPENYQIACGLKRDQQYLLADNYYELVDSPLMAGANLEHYQYDVESDRFHIWIHGEHPIKPEKLVDDFKKFTQAQVKEMNEFPEKEYHFLLELLPYKLYHGVEHHDSTVICLGPGHALDTEEMYSQLLGVSSHELFHAWNIIKIRPEEMMPYQFNRPVTFPTGFVAEGFTTYYGDLFLARSEVFDRQWYFSELNTLFRRHFSNYGRLNYSVFDSSLDLWIDGYTISTPERKSSIYVEGAMVALCLDLMIRKKSSDKRSLDDVMRSLWKSHGKTGTGYSYQNIQSVCEDVYGADLSTFFNSHVKGTEPKKSLINDLLYYVGCQLLEKDSENDLEKYFGIRMAEINDSFRITQIAPGSIAESHFSLNDEILTINDQKLDIENINQFDADNYEFLVRRNYKDITIKLKPGQNKYFHQYNIVSLPEPSAQQKASFEKWTGCKLD</sequence>
<dbReference type="InterPro" id="IPR007963">
    <property type="entry name" value="Peptidase_M61_catalytic"/>
</dbReference>
<evidence type="ECO:0000313" key="2">
    <source>
        <dbReference type="EMBL" id="MBL6446364.1"/>
    </source>
</evidence>
<dbReference type="PROSITE" id="PS50106">
    <property type="entry name" value="PDZ"/>
    <property type="match status" value="1"/>
</dbReference>
<dbReference type="RefSeq" id="WP_202855912.1">
    <property type="nucleotide sequence ID" value="NZ_JAEUGD010000024.1"/>
</dbReference>
<proteinExistence type="predicted"/>
<dbReference type="InterPro" id="IPR024191">
    <property type="entry name" value="Peptidase_M61"/>
</dbReference>
<dbReference type="InterPro" id="IPR027268">
    <property type="entry name" value="Peptidase_M4/M1_CTD_sf"/>
</dbReference>
<gene>
    <name evidence="2" type="ORF">JMN32_08600</name>
</gene>
<comment type="caution">
    <text evidence="2">The sequence shown here is derived from an EMBL/GenBank/DDBJ whole genome shotgun (WGS) entry which is preliminary data.</text>
</comment>
<dbReference type="InterPro" id="IPR040756">
    <property type="entry name" value="Peptidase_M61_N"/>
</dbReference>
<dbReference type="PIRSF" id="PIRSF016493">
    <property type="entry name" value="Glycyl_aminpptds"/>
    <property type="match status" value="1"/>
</dbReference>
<accession>A0A937FUV3</accession>
<evidence type="ECO:0000259" key="1">
    <source>
        <dbReference type="PROSITE" id="PS50106"/>
    </source>
</evidence>
<dbReference type="Pfam" id="PF17899">
    <property type="entry name" value="Peptidase_M61_N"/>
    <property type="match status" value="1"/>
</dbReference>
<reference evidence="2" key="1">
    <citation type="submission" date="2021-01" db="EMBL/GenBank/DDBJ databases">
        <title>Fulvivirga kasyanovii gen. nov., sp nov., a novel member of the phylum Bacteroidetes isolated from seawater in a mussel farm.</title>
        <authorList>
            <person name="Zhao L.-H."/>
            <person name="Wang Z.-J."/>
        </authorList>
    </citation>
    <scope>NUCLEOTIDE SEQUENCE</scope>
    <source>
        <strain evidence="2">29W222</strain>
    </source>
</reference>
<dbReference type="EMBL" id="JAEUGD010000024">
    <property type="protein sequence ID" value="MBL6446364.1"/>
    <property type="molecule type" value="Genomic_DNA"/>
</dbReference>
<protein>
    <submittedName>
        <fullName evidence="2">M61 family metallopeptidase</fullName>
    </submittedName>
</protein>
<dbReference type="InterPro" id="IPR001478">
    <property type="entry name" value="PDZ"/>
</dbReference>
<dbReference type="AlphaFoldDB" id="A0A937FUV3"/>
<dbReference type="Pfam" id="PF05299">
    <property type="entry name" value="Peptidase_M61"/>
    <property type="match status" value="1"/>
</dbReference>
<keyword evidence="3" id="KW-1185">Reference proteome</keyword>
<feature type="domain" description="PDZ" evidence="1">
    <location>
        <begin position="454"/>
        <end position="538"/>
    </location>
</feature>
<organism evidence="2 3">
    <name type="scientific">Fulvivirga marina</name>
    <dbReference type="NCBI Taxonomy" id="2494733"/>
    <lineage>
        <taxon>Bacteria</taxon>
        <taxon>Pseudomonadati</taxon>
        <taxon>Bacteroidota</taxon>
        <taxon>Cytophagia</taxon>
        <taxon>Cytophagales</taxon>
        <taxon>Fulvivirgaceae</taxon>
        <taxon>Fulvivirga</taxon>
    </lineage>
</organism>
<dbReference type="Proteomes" id="UP000614216">
    <property type="component" value="Unassembled WGS sequence"/>
</dbReference>
<name>A0A937FUV3_9BACT</name>
<evidence type="ECO:0000313" key="3">
    <source>
        <dbReference type="Proteomes" id="UP000614216"/>
    </source>
</evidence>
<dbReference type="SUPFAM" id="SSF55486">
    <property type="entry name" value="Metalloproteases ('zincins'), catalytic domain"/>
    <property type="match status" value="1"/>
</dbReference>